<evidence type="ECO:0000256" key="6">
    <source>
        <dbReference type="ARBA" id="ARBA00060793"/>
    </source>
</evidence>
<dbReference type="SUPFAM" id="SSF52507">
    <property type="entry name" value="Homo-oligomeric flavin-containing Cys decarboxylases, HFCD"/>
    <property type="match status" value="1"/>
</dbReference>
<comment type="caution">
    <text evidence="9">The sequence shown here is derived from an EMBL/GenBank/DDBJ whole genome shotgun (WGS) entry which is preliminary data.</text>
</comment>
<dbReference type="InterPro" id="IPR036551">
    <property type="entry name" value="Flavin_trans-like"/>
</dbReference>
<comment type="caution">
    <text evidence="7">Lacks conserved residue(s) required for the propagation of feature annotation.</text>
</comment>
<accession>A0A494WTW6</accession>
<comment type="similarity">
    <text evidence="6 7">Belongs to the UbiX/PAD1 family.</text>
</comment>
<sequence length="199" mass="21788">MRIVVAITGASGAIYGITLLEQLKLSGIETHLILSPWAAKTITLETRWTPEQVMALASYSYAANDLAASVASGSFVHQGMVIAPCSMKTLASIAWGYSDNLITRAADVTIKERRPLILMTRETPLNAIHLENMLKLARLGVIIMPPAPSFYQHPETIEDLILQTTGRVLDLLGIENQLVKRWETHKPPGDCLPDQDDGS</sequence>
<feature type="binding site" evidence="7">
    <location>
        <begin position="86"/>
        <end position="89"/>
    </location>
    <ligand>
        <name>FMN</name>
        <dbReference type="ChEBI" id="CHEBI:58210"/>
    </ligand>
</feature>
<dbReference type="GO" id="GO:0016831">
    <property type="term" value="F:carboxy-lyase activity"/>
    <property type="evidence" value="ECO:0007669"/>
    <property type="project" value="TreeGrafter"/>
</dbReference>
<dbReference type="PANTHER" id="PTHR43374:SF1">
    <property type="entry name" value="FLAVIN PRENYLTRANSFERASE PAD1, MITOCHONDRIAL"/>
    <property type="match status" value="1"/>
</dbReference>
<feature type="binding site" evidence="7">
    <location>
        <position position="151"/>
    </location>
    <ligand>
        <name>dimethylallyl phosphate</name>
        <dbReference type="ChEBI" id="CHEBI:88052"/>
    </ligand>
</feature>
<protein>
    <recommendedName>
        <fullName evidence="7">Flavin prenyltransferase UbiX</fullName>
        <ecNumber evidence="7">2.5.1.129</ecNumber>
    </recommendedName>
</protein>
<dbReference type="Proteomes" id="UP000271256">
    <property type="component" value="Unassembled WGS sequence"/>
</dbReference>
<feature type="binding site" evidence="7">
    <location>
        <position position="35"/>
    </location>
    <ligand>
        <name>FMN</name>
        <dbReference type="ChEBI" id="CHEBI:58210"/>
    </ligand>
</feature>
<feature type="binding site" evidence="7">
    <location>
        <position position="167"/>
    </location>
    <ligand>
        <name>dimethylallyl phosphate</name>
        <dbReference type="ChEBI" id="CHEBI:88052"/>
    </ligand>
</feature>
<gene>
    <name evidence="7" type="primary">ubiX</name>
    <name evidence="9" type="ORF">D7024_04335</name>
</gene>
<dbReference type="NCBIfam" id="NF004685">
    <property type="entry name" value="PRK06029.1"/>
    <property type="match status" value="1"/>
</dbReference>
<feature type="domain" description="Flavoprotein" evidence="8">
    <location>
        <begin position="1"/>
        <end position="166"/>
    </location>
</feature>
<keyword evidence="3 7" id="KW-0288">FMN</keyword>
<name>A0A494WTW6_9FIRM</name>
<evidence type="ECO:0000256" key="1">
    <source>
        <dbReference type="ARBA" id="ARBA00022602"/>
    </source>
</evidence>
<dbReference type="EMBL" id="RBWE01000001">
    <property type="protein sequence ID" value="RKO66243.1"/>
    <property type="molecule type" value="Genomic_DNA"/>
</dbReference>
<keyword evidence="4 7" id="KW-0808">Transferase</keyword>
<reference evidence="9 10" key="1">
    <citation type="submission" date="2018-10" db="EMBL/GenBank/DDBJ databases">
        <authorList>
            <person name="Grouzdev D.S."/>
            <person name="Krutkina M.S."/>
            <person name="Tourova T.P."/>
            <person name="Nazina T.N."/>
        </authorList>
    </citation>
    <scope>NUCLEOTIDE SEQUENCE [LARGE SCALE GENOMIC DNA]</scope>
    <source>
        <strain evidence="9 10">435</strain>
    </source>
</reference>
<dbReference type="HAMAP" id="MF_01984">
    <property type="entry name" value="ubiX_pad"/>
    <property type="match status" value="1"/>
</dbReference>
<evidence type="ECO:0000256" key="3">
    <source>
        <dbReference type="ARBA" id="ARBA00022643"/>
    </source>
</evidence>
<evidence type="ECO:0000313" key="9">
    <source>
        <dbReference type="EMBL" id="RKO66243.1"/>
    </source>
</evidence>
<dbReference type="RefSeq" id="WP_121450686.1">
    <property type="nucleotide sequence ID" value="NZ_RBWE01000001.1"/>
</dbReference>
<keyword evidence="10" id="KW-1185">Reference proteome</keyword>
<evidence type="ECO:0000256" key="2">
    <source>
        <dbReference type="ARBA" id="ARBA00022630"/>
    </source>
</evidence>
<dbReference type="PANTHER" id="PTHR43374">
    <property type="entry name" value="FLAVIN PRENYLTRANSFERASE"/>
    <property type="match status" value="1"/>
</dbReference>
<evidence type="ECO:0000313" key="10">
    <source>
        <dbReference type="Proteomes" id="UP000271256"/>
    </source>
</evidence>
<dbReference type="NCBIfam" id="TIGR00421">
    <property type="entry name" value="ubiX_pad"/>
    <property type="match status" value="1"/>
</dbReference>
<dbReference type="InterPro" id="IPR003382">
    <property type="entry name" value="Flavoprotein"/>
</dbReference>
<dbReference type="EC" id="2.5.1.129" evidence="7"/>
<feature type="binding site" evidence="7">
    <location>
        <position position="121"/>
    </location>
    <ligand>
        <name>FMN</name>
        <dbReference type="ChEBI" id="CHEBI:58210"/>
    </ligand>
</feature>
<dbReference type="InterPro" id="IPR004507">
    <property type="entry name" value="UbiX-like"/>
</dbReference>
<dbReference type="FunFam" id="3.40.50.1950:FF:000001">
    <property type="entry name" value="Flavin prenyltransferase UbiX"/>
    <property type="match status" value="1"/>
</dbReference>
<evidence type="ECO:0000256" key="5">
    <source>
        <dbReference type="ARBA" id="ARBA00050612"/>
    </source>
</evidence>
<evidence type="ECO:0000259" key="8">
    <source>
        <dbReference type="Pfam" id="PF02441"/>
    </source>
</evidence>
<keyword evidence="2 7" id="KW-0285">Flavoprotein</keyword>
<evidence type="ECO:0000256" key="4">
    <source>
        <dbReference type="ARBA" id="ARBA00022679"/>
    </source>
</evidence>
<feature type="binding site" evidence="7">
    <location>
        <begin position="9"/>
        <end position="11"/>
    </location>
    <ligand>
        <name>FMN</name>
        <dbReference type="ChEBI" id="CHEBI:58210"/>
    </ligand>
</feature>
<comment type="catalytic activity">
    <reaction evidence="5 7">
        <text>dimethylallyl phosphate + FMNH2 = prenylated FMNH2 + phosphate</text>
        <dbReference type="Rhea" id="RHEA:37743"/>
        <dbReference type="ChEBI" id="CHEBI:43474"/>
        <dbReference type="ChEBI" id="CHEBI:57618"/>
        <dbReference type="ChEBI" id="CHEBI:87467"/>
        <dbReference type="ChEBI" id="CHEBI:88052"/>
        <dbReference type="EC" id="2.5.1.129"/>
    </reaction>
</comment>
<comment type="function">
    <text evidence="7">Flavin prenyltransferase that catalyzes the synthesis of the prenylated FMN cofactor (prenyl-FMN) for 4-hydroxy-3-polyprenylbenzoic acid decarboxylase UbiD. The prenyltransferase is metal-independent and links a dimethylallyl moiety from dimethylallyl monophosphate (DMAP) to the flavin N5 and C6 atoms of FMN.</text>
</comment>
<dbReference type="Pfam" id="PF02441">
    <property type="entry name" value="Flavoprotein"/>
    <property type="match status" value="1"/>
</dbReference>
<evidence type="ECO:0000256" key="7">
    <source>
        <dbReference type="HAMAP-Rule" id="MF_01984"/>
    </source>
</evidence>
<dbReference type="GO" id="GO:0106141">
    <property type="term" value="F:flavin prenyltransferase activity"/>
    <property type="evidence" value="ECO:0007669"/>
    <property type="project" value="UniProtKB-EC"/>
</dbReference>
<dbReference type="Gene3D" id="3.40.50.1950">
    <property type="entry name" value="Flavin prenyltransferase-like"/>
    <property type="match status" value="1"/>
</dbReference>
<dbReference type="OrthoDB" id="9781577at2"/>
<dbReference type="AlphaFoldDB" id="A0A494WTW6"/>
<proteinExistence type="inferred from homology"/>
<organism evidence="9 10">
    <name type="scientific">Desulfofundulus salinus</name>
    <dbReference type="NCBI Taxonomy" id="2419843"/>
    <lineage>
        <taxon>Bacteria</taxon>
        <taxon>Bacillati</taxon>
        <taxon>Bacillota</taxon>
        <taxon>Clostridia</taxon>
        <taxon>Eubacteriales</taxon>
        <taxon>Peptococcaceae</taxon>
        <taxon>Desulfofundulus</taxon>
    </lineage>
</organism>
<keyword evidence="1 7" id="KW-0637">Prenyltransferase</keyword>